<keyword evidence="2" id="KW-1003">Cell membrane</keyword>
<keyword evidence="3 6" id="KW-0812">Transmembrane</keyword>
<evidence type="ECO:0000256" key="1">
    <source>
        <dbReference type="ARBA" id="ARBA00004651"/>
    </source>
</evidence>
<feature type="transmembrane region" description="Helical" evidence="6">
    <location>
        <begin position="214"/>
        <end position="233"/>
    </location>
</feature>
<dbReference type="PANTHER" id="PTHR30250">
    <property type="entry name" value="PST FAMILY PREDICTED COLANIC ACID TRANSPORTER"/>
    <property type="match status" value="1"/>
</dbReference>
<name>A0A0G1GLR1_9BACT</name>
<dbReference type="GO" id="GO:0005886">
    <property type="term" value="C:plasma membrane"/>
    <property type="evidence" value="ECO:0007669"/>
    <property type="project" value="UniProtKB-SubCell"/>
</dbReference>
<protein>
    <submittedName>
        <fullName evidence="7">Polysaccharide biosynthesis protein</fullName>
    </submittedName>
</protein>
<evidence type="ECO:0000256" key="6">
    <source>
        <dbReference type="SAM" id="Phobius"/>
    </source>
</evidence>
<comment type="caution">
    <text evidence="7">The sequence shown here is derived from an EMBL/GenBank/DDBJ whole genome shotgun (WGS) entry which is preliminary data.</text>
</comment>
<evidence type="ECO:0000313" key="7">
    <source>
        <dbReference type="EMBL" id="KKT35293.1"/>
    </source>
</evidence>
<reference evidence="7 8" key="1">
    <citation type="journal article" date="2015" name="Nature">
        <title>rRNA introns, odd ribosomes, and small enigmatic genomes across a large radiation of phyla.</title>
        <authorList>
            <person name="Brown C.T."/>
            <person name="Hug L.A."/>
            <person name="Thomas B.C."/>
            <person name="Sharon I."/>
            <person name="Castelle C.J."/>
            <person name="Singh A."/>
            <person name="Wilkins M.J."/>
            <person name="Williams K.H."/>
            <person name="Banfield J.F."/>
        </authorList>
    </citation>
    <scope>NUCLEOTIDE SEQUENCE [LARGE SCALE GENOMIC DNA]</scope>
</reference>
<proteinExistence type="predicted"/>
<feature type="transmembrane region" description="Helical" evidence="6">
    <location>
        <begin position="253"/>
        <end position="276"/>
    </location>
</feature>
<evidence type="ECO:0000256" key="3">
    <source>
        <dbReference type="ARBA" id="ARBA00022692"/>
    </source>
</evidence>
<organism evidence="7 8">
    <name type="scientific">Candidatus Gottesmanbacteria bacterium GW2011_GWB1_44_11c</name>
    <dbReference type="NCBI Taxonomy" id="1618447"/>
    <lineage>
        <taxon>Bacteria</taxon>
        <taxon>Candidatus Gottesmaniibacteriota</taxon>
    </lineage>
</organism>
<feature type="transmembrane region" description="Helical" evidence="6">
    <location>
        <begin position="47"/>
        <end position="67"/>
    </location>
</feature>
<evidence type="ECO:0000256" key="2">
    <source>
        <dbReference type="ARBA" id="ARBA00022475"/>
    </source>
</evidence>
<feature type="transmembrane region" description="Helical" evidence="6">
    <location>
        <begin position="332"/>
        <end position="353"/>
    </location>
</feature>
<keyword evidence="5 6" id="KW-0472">Membrane</keyword>
<dbReference type="EMBL" id="LCHM01000056">
    <property type="protein sequence ID" value="KKT35293.1"/>
    <property type="molecule type" value="Genomic_DNA"/>
</dbReference>
<evidence type="ECO:0000256" key="4">
    <source>
        <dbReference type="ARBA" id="ARBA00022989"/>
    </source>
</evidence>
<comment type="subcellular location">
    <subcellularLocation>
        <location evidence="1">Cell membrane</location>
        <topology evidence="1">Multi-pass membrane protein</topology>
    </subcellularLocation>
</comment>
<dbReference type="InterPro" id="IPR050833">
    <property type="entry name" value="Poly_Biosynth_Transport"/>
</dbReference>
<evidence type="ECO:0000313" key="8">
    <source>
        <dbReference type="Proteomes" id="UP000034617"/>
    </source>
</evidence>
<dbReference type="PANTHER" id="PTHR30250:SF11">
    <property type="entry name" value="O-ANTIGEN TRANSPORTER-RELATED"/>
    <property type="match status" value="1"/>
</dbReference>
<feature type="transmembrane region" description="Helical" evidence="6">
    <location>
        <begin position="297"/>
        <end position="320"/>
    </location>
</feature>
<dbReference type="InterPro" id="IPR002797">
    <property type="entry name" value="Polysacc_synth"/>
</dbReference>
<sequence length="413" mass="45636">MSNRKTIALNTFSQIAGKLITGGTTFIVSILIARSLGASGYGDFTKITTFVAFFYLFADFGLNTAYLELSEDKKAQTNLLFLRTLFGLSLMFLCISILSFLPGTDIQGYTPLVKLGIIFFSVSILFQSLITTANAFFQKNLRYDYASYALSLGAIVTLLSVFLFPYLGITGVIPNIFAFLLGSGATTVAALFFAKKIIPSFSFSFDSTLTKKMLVIALPLGLTLLCNVVYFHADSVILTLFRSSSEVGIYGFAYKVFEFPLVVPTFFMNAVFPLLLISIKGNDMKAFIRQMKQSSAVLFSLSLVLVLCGYISAPLFSLIQTDFQASIVPFRILLLSLPVFYLTSVTMWVLIALKKRVALFLVYFISMIVNVGSNILLVPHYGYTAAAWITVVSETLVLLLSLFVIQKYFNPSK</sequence>
<evidence type="ECO:0000256" key="5">
    <source>
        <dbReference type="ARBA" id="ARBA00023136"/>
    </source>
</evidence>
<feature type="transmembrane region" description="Helical" evidence="6">
    <location>
        <begin position="149"/>
        <end position="169"/>
    </location>
</feature>
<feature type="transmembrane region" description="Helical" evidence="6">
    <location>
        <begin position="360"/>
        <end position="379"/>
    </location>
</feature>
<dbReference type="Proteomes" id="UP000034617">
    <property type="component" value="Unassembled WGS sequence"/>
</dbReference>
<feature type="transmembrane region" description="Helical" evidence="6">
    <location>
        <begin position="79"/>
        <end position="101"/>
    </location>
</feature>
<keyword evidence="4 6" id="KW-1133">Transmembrane helix</keyword>
<gene>
    <name evidence="7" type="ORF">UW22_C0056G0002</name>
</gene>
<dbReference type="AlphaFoldDB" id="A0A0G1GLR1"/>
<feature type="transmembrane region" description="Helical" evidence="6">
    <location>
        <begin position="385"/>
        <end position="405"/>
    </location>
</feature>
<accession>A0A0G1GLR1</accession>
<feature type="transmembrane region" description="Helical" evidence="6">
    <location>
        <begin position="20"/>
        <end position="41"/>
    </location>
</feature>
<feature type="transmembrane region" description="Helical" evidence="6">
    <location>
        <begin position="113"/>
        <end position="137"/>
    </location>
</feature>
<feature type="transmembrane region" description="Helical" evidence="6">
    <location>
        <begin position="175"/>
        <end position="194"/>
    </location>
</feature>
<dbReference type="Pfam" id="PF01943">
    <property type="entry name" value="Polysacc_synt"/>
    <property type="match status" value="1"/>
</dbReference>